<evidence type="ECO:0000259" key="1">
    <source>
        <dbReference type="PROSITE" id="PS50878"/>
    </source>
</evidence>
<organism evidence="2 3">
    <name type="scientific">Euphydryas editha</name>
    <name type="common">Edith's checkerspot</name>
    <dbReference type="NCBI Taxonomy" id="104508"/>
    <lineage>
        <taxon>Eukaryota</taxon>
        <taxon>Metazoa</taxon>
        <taxon>Ecdysozoa</taxon>
        <taxon>Arthropoda</taxon>
        <taxon>Hexapoda</taxon>
        <taxon>Insecta</taxon>
        <taxon>Pterygota</taxon>
        <taxon>Neoptera</taxon>
        <taxon>Endopterygota</taxon>
        <taxon>Lepidoptera</taxon>
        <taxon>Glossata</taxon>
        <taxon>Ditrysia</taxon>
        <taxon>Papilionoidea</taxon>
        <taxon>Nymphalidae</taxon>
        <taxon>Nymphalinae</taxon>
        <taxon>Euphydryas</taxon>
    </lineage>
</organism>
<dbReference type="GO" id="GO:0071897">
    <property type="term" value="P:DNA biosynthetic process"/>
    <property type="evidence" value="ECO:0007669"/>
    <property type="project" value="UniProtKB-ARBA"/>
</dbReference>
<dbReference type="Gene3D" id="3.10.10.10">
    <property type="entry name" value="HIV Type 1 Reverse Transcriptase, subunit A, domain 1"/>
    <property type="match status" value="1"/>
</dbReference>
<dbReference type="InterPro" id="IPR000477">
    <property type="entry name" value="RT_dom"/>
</dbReference>
<dbReference type="InterPro" id="IPR052055">
    <property type="entry name" value="Hepadnavirus_pol/RT"/>
</dbReference>
<dbReference type="PROSITE" id="PS50878">
    <property type="entry name" value="RT_POL"/>
    <property type="match status" value="1"/>
</dbReference>
<feature type="domain" description="Reverse transcriptase" evidence="1">
    <location>
        <begin position="1"/>
        <end position="131"/>
    </location>
</feature>
<sequence length="153" mass="17837">MPDFLQPEDGVIKLDISQAYFHVPVAKDHCPFLRISYLGQLYEMTCLPFDLASAPRLFSSVACWVVKALHAKRCLVLVYLDDYLLVNQDQSKLYLQASEAIKHFEYLGWILNYQKSILTPKQDLEYFGIRWQTARNRMTLPEKSIHTLKTTIH</sequence>
<protein>
    <recommendedName>
        <fullName evidence="1">Reverse transcriptase domain-containing protein</fullName>
    </recommendedName>
</protein>
<dbReference type="InterPro" id="IPR043128">
    <property type="entry name" value="Rev_trsase/Diguanyl_cyclase"/>
</dbReference>
<dbReference type="EMBL" id="CAKOGL010000013">
    <property type="protein sequence ID" value="CAH2093905.1"/>
    <property type="molecule type" value="Genomic_DNA"/>
</dbReference>
<gene>
    <name evidence="2" type="ORF">EEDITHA_LOCUS9520</name>
</gene>
<dbReference type="InterPro" id="IPR043502">
    <property type="entry name" value="DNA/RNA_pol_sf"/>
</dbReference>
<proteinExistence type="predicted"/>
<name>A0AAU9UAR5_EUPED</name>
<dbReference type="PANTHER" id="PTHR33050:SF7">
    <property type="entry name" value="RIBONUCLEASE H"/>
    <property type="match status" value="1"/>
</dbReference>
<accession>A0AAU9UAR5</accession>
<evidence type="ECO:0000313" key="2">
    <source>
        <dbReference type="EMBL" id="CAH2093905.1"/>
    </source>
</evidence>
<dbReference type="Pfam" id="PF00078">
    <property type="entry name" value="RVT_1"/>
    <property type="match status" value="1"/>
</dbReference>
<dbReference type="PANTHER" id="PTHR33050">
    <property type="entry name" value="REVERSE TRANSCRIPTASE DOMAIN-CONTAINING PROTEIN"/>
    <property type="match status" value="1"/>
</dbReference>
<dbReference type="SUPFAM" id="SSF56672">
    <property type="entry name" value="DNA/RNA polymerases"/>
    <property type="match status" value="1"/>
</dbReference>
<reference evidence="2" key="1">
    <citation type="submission" date="2022-03" db="EMBL/GenBank/DDBJ databases">
        <authorList>
            <person name="Tunstrom K."/>
        </authorList>
    </citation>
    <scope>NUCLEOTIDE SEQUENCE</scope>
</reference>
<dbReference type="Gene3D" id="3.30.70.270">
    <property type="match status" value="1"/>
</dbReference>
<keyword evidence="3" id="KW-1185">Reference proteome</keyword>
<dbReference type="AlphaFoldDB" id="A0AAU9UAR5"/>
<comment type="caution">
    <text evidence="2">The sequence shown here is derived from an EMBL/GenBank/DDBJ whole genome shotgun (WGS) entry which is preliminary data.</text>
</comment>
<evidence type="ECO:0000313" key="3">
    <source>
        <dbReference type="Proteomes" id="UP001153954"/>
    </source>
</evidence>
<dbReference type="Proteomes" id="UP001153954">
    <property type="component" value="Unassembled WGS sequence"/>
</dbReference>